<dbReference type="Gene3D" id="3.30.470.30">
    <property type="entry name" value="DNA ligase/mRNA capping enzyme"/>
    <property type="match status" value="1"/>
</dbReference>
<name>A0ABW2XYI3_9ACTN</name>
<dbReference type="InterPro" id="IPR021122">
    <property type="entry name" value="RNA_ligase_dom_REL/Rnl2"/>
</dbReference>
<dbReference type="Pfam" id="PF09414">
    <property type="entry name" value="RNA_ligase"/>
    <property type="match status" value="1"/>
</dbReference>
<dbReference type="Proteomes" id="UP001597063">
    <property type="component" value="Unassembled WGS sequence"/>
</dbReference>
<dbReference type="RefSeq" id="WP_207400030.1">
    <property type="nucleotide sequence ID" value="NZ_CAACUY010000113.1"/>
</dbReference>
<reference evidence="3" key="1">
    <citation type="journal article" date="2019" name="Int. J. Syst. Evol. Microbiol.">
        <title>The Global Catalogue of Microorganisms (GCM) 10K type strain sequencing project: providing services to taxonomists for standard genome sequencing and annotation.</title>
        <authorList>
            <consortium name="The Broad Institute Genomics Platform"/>
            <consortium name="The Broad Institute Genome Sequencing Center for Infectious Disease"/>
            <person name="Wu L."/>
            <person name="Ma J."/>
        </authorList>
    </citation>
    <scope>NUCLEOTIDE SEQUENCE [LARGE SCALE GENOMIC DNA]</scope>
    <source>
        <strain evidence="3">JCM 9371</strain>
    </source>
</reference>
<proteinExistence type="predicted"/>
<protein>
    <submittedName>
        <fullName evidence="2">RNA ligase family protein</fullName>
    </submittedName>
</protein>
<accession>A0ABW2XYI3</accession>
<gene>
    <name evidence="2" type="ORF">ACFQZM_40510</name>
</gene>
<comment type="caution">
    <text evidence="2">The sequence shown here is derived from an EMBL/GenBank/DDBJ whole genome shotgun (WGS) entry which is preliminary data.</text>
</comment>
<evidence type="ECO:0000313" key="2">
    <source>
        <dbReference type="EMBL" id="MFD0690830.1"/>
    </source>
</evidence>
<organism evidence="2 3">
    <name type="scientific">Actinomadura fibrosa</name>
    <dbReference type="NCBI Taxonomy" id="111802"/>
    <lineage>
        <taxon>Bacteria</taxon>
        <taxon>Bacillati</taxon>
        <taxon>Actinomycetota</taxon>
        <taxon>Actinomycetes</taxon>
        <taxon>Streptosporangiales</taxon>
        <taxon>Thermomonosporaceae</taxon>
        <taxon>Actinomadura</taxon>
    </lineage>
</organism>
<evidence type="ECO:0000313" key="3">
    <source>
        <dbReference type="Proteomes" id="UP001597063"/>
    </source>
</evidence>
<dbReference type="GO" id="GO:0016874">
    <property type="term" value="F:ligase activity"/>
    <property type="evidence" value="ECO:0007669"/>
    <property type="project" value="UniProtKB-KW"/>
</dbReference>
<keyword evidence="2" id="KW-0436">Ligase</keyword>
<dbReference type="SUPFAM" id="SSF56091">
    <property type="entry name" value="DNA ligase/mRNA capping enzyme, catalytic domain"/>
    <property type="match status" value="1"/>
</dbReference>
<keyword evidence="3" id="KW-1185">Reference proteome</keyword>
<feature type="domain" description="RNA ligase" evidence="1">
    <location>
        <begin position="54"/>
        <end position="249"/>
    </location>
</feature>
<sequence length="263" mass="28183">MTSLAAETVTMRDVDLGALNSATKYPSIPTFHALDPKNGSLQDGPTAFAGVTGRVLLTEKVDGTNSRIIVFPGGDYILGSREELLHARGDLIANPALGIVDALRPLAESVADGDVFRVLYLEVYGGKVGGAAKQYSGHRAVGVRLFDVATVPAEVLSWPRERISAWREDGGQAFLDEEGLTAVAEAHGLDLTPRLGELPASDLPTDLGETRGFLSEYLPATRVALDDDAGGRAEGIVVRTVDRSVIAKARFQDYDRTLKRRKP</sequence>
<dbReference type="EMBL" id="JBHTGP010000024">
    <property type="protein sequence ID" value="MFD0690830.1"/>
    <property type="molecule type" value="Genomic_DNA"/>
</dbReference>
<evidence type="ECO:0000259" key="1">
    <source>
        <dbReference type="Pfam" id="PF09414"/>
    </source>
</evidence>